<reference evidence="13" key="1">
    <citation type="submission" date="2020-10" db="EMBL/GenBank/DDBJ databases">
        <authorList>
            <person name="Gilroy R."/>
        </authorList>
    </citation>
    <scope>NUCLEOTIDE SEQUENCE</scope>
    <source>
        <strain evidence="13">F6-4510</strain>
    </source>
</reference>
<dbReference type="EMBL" id="JADIMX010000140">
    <property type="protein sequence ID" value="MBO8435158.1"/>
    <property type="molecule type" value="Genomic_DNA"/>
</dbReference>
<protein>
    <recommendedName>
        <fullName evidence="2">DNA-directed DNA polymerase</fullName>
        <ecNumber evidence="2">2.7.7.7</ecNumber>
    </recommendedName>
</protein>
<feature type="domain" description="AAA+ ATPase" evidence="12">
    <location>
        <begin position="37"/>
        <end position="179"/>
    </location>
</feature>
<evidence type="ECO:0000256" key="8">
    <source>
        <dbReference type="ARBA" id="ARBA00022833"/>
    </source>
</evidence>
<proteinExistence type="inferred from homology"/>
<dbReference type="SUPFAM" id="SSF48019">
    <property type="entry name" value="post-AAA+ oligomerization domain-like"/>
    <property type="match status" value="1"/>
</dbReference>
<comment type="catalytic activity">
    <reaction evidence="11">
        <text>DNA(n) + a 2'-deoxyribonucleoside 5'-triphosphate = DNA(n+1) + diphosphate</text>
        <dbReference type="Rhea" id="RHEA:22508"/>
        <dbReference type="Rhea" id="RHEA-COMP:17339"/>
        <dbReference type="Rhea" id="RHEA-COMP:17340"/>
        <dbReference type="ChEBI" id="CHEBI:33019"/>
        <dbReference type="ChEBI" id="CHEBI:61560"/>
        <dbReference type="ChEBI" id="CHEBI:173112"/>
        <dbReference type="EC" id="2.7.7.7"/>
    </reaction>
</comment>
<keyword evidence="9" id="KW-0067">ATP-binding</keyword>
<dbReference type="PANTHER" id="PTHR11669:SF0">
    <property type="entry name" value="PROTEIN STICHEL-LIKE 2"/>
    <property type="match status" value="1"/>
</dbReference>
<name>A0A9D9H540_9FIRM</name>
<dbReference type="EC" id="2.7.7.7" evidence="2"/>
<comment type="caution">
    <text evidence="13">The sequence shown here is derived from an EMBL/GenBank/DDBJ whole genome shotgun (WGS) entry which is preliminary data.</text>
</comment>
<dbReference type="Pfam" id="PF12169">
    <property type="entry name" value="DNA_pol3_gamma3"/>
    <property type="match status" value="1"/>
</dbReference>
<dbReference type="NCBIfam" id="TIGR02397">
    <property type="entry name" value="dnaX_nterm"/>
    <property type="match status" value="1"/>
</dbReference>
<dbReference type="InterPro" id="IPR027417">
    <property type="entry name" value="P-loop_NTPase"/>
</dbReference>
<evidence type="ECO:0000256" key="2">
    <source>
        <dbReference type="ARBA" id="ARBA00012417"/>
    </source>
</evidence>
<comment type="similarity">
    <text evidence="1">Belongs to the DnaX/STICHEL family.</text>
</comment>
<dbReference type="FunFam" id="3.40.50.300:FF:000014">
    <property type="entry name" value="DNA polymerase III subunit gamma/tau"/>
    <property type="match status" value="1"/>
</dbReference>
<dbReference type="InterPro" id="IPR008921">
    <property type="entry name" value="DNA_pol3_clamp-load_cplx_C"/>
</dbReference>
<keyword evidence="3 13" id="KW-0808">Transferase</keyword>
<dbReference type="CDD" id="cd18137">
    <property type="entry name" value="HLD_clamp_pol_III_gamma_tau"/>
    <property type="match status" value="1"/>
</dbReference>
<dbReference type="Pfam" id="PF22608">
    <property type="entry name" value="DNAX_ATPase_lid"/>
    <property type="match status" value="1"/>
</dbReference>
<reference evidence="13" key="2">
    <citation type="journal article" date="2021" name="PeerJ">
        <title>Extensive microbial diversity within the chicken gut microbiome revealed by metagenomics and culture.</title>
        <authorList>
            <person name="Gilroy R."/>
            <person name="Ravi A."/>
            <person name="Getino M."/>
            <person name="Pursley I."/>
            <person name="Horton D.L."/>
            <person name="Alikhan N.F."/>
            <person name="Baker D."/>
            <person name="Gharbi K."/>
            <person name="Hall N."/>
            <person name="Watson M."/>
            <person name="Adriaenssens E.M."/>
            <person name="Foster-Nyarko E."/>
            <person name="Jarju S."/>
            <person name="Secka A."/>
            <person name="Antonio M."/>
            <person name="Oren A."/>
            <person name="Chaudhuri R.R."/>
            <person name="La Ragione R."/>
            <person name="Hildebrand F."/>
            <person name="Pallen M.J."/>
        </authorList>
    </citation>
    <scope>NUCLEOTIDE SEQUENCE</scope>
    <source>
        <strain evidence="13">F6-4510</strain>
    </source>
</reference>
<keyword evidence="10" id="KW-0239">DNA-directed DNA polymerase</keyword>
<evidence type="ECO:0000313" key="13">
    <source>
        <dbReference type="EMBL" id="MBO8435158.1"/>
    </source>
</evidence>
<evidence type="ECO:0000256" key="9">
    <source>
        <dbReference type="ARBA" id="ARBA00022840"/>
    </source>
</evidence>
<gene>
    <name evidence="13" type="primary">dnaX</name>
    <name evidence="13" type="ORF">IAC55_07555</name>
</gene>
<keyword evidence="7" id="KW-0547">Nucleotide-binding</keyword>
<evidence type="ECO:0000256" key="10">
    <source>
        <dbReference type="ARBA" id="ARBA00022932"/>
    </source>
</evidence>
<dbReference type="GO" id="GO:0003677">
    <property type="term" value="F:DNA binding"/>
    <property type="evidence" value="ECO:0007669"/>
    <property type="project" value="InterPro"/>
</dbReference>
<keyword evidence="8" id="KW-0862">Zinc</keyword>
<keyword evidence="6" id="KW-0479">Metal-binding</keyword>
<evidence type="ECO:0000259" key="12">
    <source>
        <dbReference type="SMART" id="SM00382"/>
    </source>
</evidence>
<evidence type="ECO:0000256" key="1">
    <source>
        <dbReference type="ARBA" id="ARBA00006360"/>
    </source>
</evidence>
<organism evidence="13 14">
    <name type="scientific">Candidatus Fimicola merdigallinarum</name>
    <dbReference type="NCBI Taxonomy" id="2840819"/>
    <lineage>
        <taxon>Bacteria</taxon>
        <taxon>Bacillati</taxon>
        <taxon>Bacillota</taxon>
        <taxon>Clostridia</taxon>
        <taxon>Lachnospirales</taxon>
        <taxon>Lachnospiraceae</taxon>
        <taxon>Lachnospiraceae incertae sedis</taxon>
        <taxon>Candidatus Fimicola</taxon>
    </lineage>
</organism>
<evidence type="ECO:0000256" key="7">
    <source>
        <dbReference type="ARBA" id="ARBA00022741"/>
    </source>
</evidence>
<evidence type="ECO:0000256" key="6">
    <source>
        <dbReference type="ARBA" id="ARBA00022723"/>
    </source>
</evidence>
<dbReference type="PANTHER" id="PTHR11669">
    <property type="entry name" value="REPLICATION FACTOR C / DNA POLYMERASE III GAMMA-TAU SUBUNIT"/>
    <property type="match status" value="1"/>
</dbReference>
<sequence>MSYTALYRKYRPDTFAGVIGQEHIVKTLKNQMKTDRVSHAYLFCGTRGTGKTSTAKIFAKAINCEHPIEGEPCGECSPCKAVEEGRSVNVIEIDAASNNSVDNIREIREEVKYPPTEGKYKVYIIDEVHMLSQGAFNALLKTLEEPPAHVIFILATTDPQKVPVTILSRCQRFDFRRITSDDIVNTIMGYLEKENVEADEEAVRYISHIADGSMRDSLSILDQCLSFFYGERITLEKVIDITGAVDTTVFFETAECLFKKDAKGLMDIVENVVMQGRDVKQFVSEIINHLRNLLVAISVKDPSNILDMSKENISKLKNQSGNTSAEELIYLIKSFSNLSSEMKYSDNERILLEVMFIKLCSPSAEKSYDGILARLNAIERAVKNGITISATVEKPSSAEKKPIKKKEKPKAESDDFKKLKDMWLDFCENFNMPLRGMLLKSELRQKEAETVYISCEKEFEVNIIKNSLQMISDLISEKTGKQFDLDVISESEYRQWHRLTYGEDESMSDDDDWASLITTTIPDAEIF</sequence>
<dbReference type="InterPro" id="IPR050238">
    <property type="entry name" value="DNA_Rep/Repair_Clamp_Loader"/>
</dbReference>
<evidence type="ECO:0000313" key="14">
    <source>
        <dbReference type="Proteomes" id="UP000823611"/>
    </source>
</evidence>
<dbReference type="CDD" id="cd00009">
    <property type="entry name" value="AAA"/>
    <property type="match status" value="1"/>
</dbReference>
<dbReference type="GO" id="GO:0009360">
    <property type="term" value="C:DNA polymerase III complex"/>
    <property type="evidence" value="ECO:0007669"/>
    <property type="project" value="InterPro"/>
</dbReference>
<dbReference type="InterPro" id="IPR045085">
    <property type="entry name" value="HLD_clamp_pol_III_gamma_tau"/>
</dbReference>
<evidence type="ECO:0000256" key="11">
    <source>
        <dbReference type="ARBA" id="ARBA00049244"/>
    </source>
</evidence>
<dbReference type="Gene3D" id="1.20.272.10">
    <property type="match status" value="1"/>
</dbReference>
<dbReference type="Gene3D" id="1.10.8.60">
    <property type="match status" value="1"/>
</dbReference>
<dbReference type="GO" id="GO:0006261">
    <property type="term" value="P:DNA-templated DNA replication"/>
    <property type="evidence" value="ECO:0007669"/>
    <property type="project" value="TreeGrafter"/>
</dbReference>
<dbReference type="NCBIfam" id="NF004046">
    <property type="entry name" value="PRK05563.1"/>
    <property type="match status" value="1"/>
</dbReference>
<accession>A0A9D9H540</accession>
<dbReference type="Gene3D" id="3.40.50.300">
    <property type="entry name" value="P-loop containing nucleotide triphosphate hydrolases"/>
    <property type="match status" value="1"/>
</dbReference>
<evidence type="ECO:0000256" key="4">
    <source>
        <dbReference type="ARBA" id="ARBA00022695"/>
    </source>
</evidence>
<keyword evidence="4 13" id="KW-0548">Nucleotidyltransferase</keyword>
<evidence type="ECO:0000256" key="3">
    <source>
        <dbReference type="ARBA" id="ARBA00022679"/>
    </source>
</evidence>
<dbReference type="GO" id="GO:0046872">
    <property type="term" value="F:metal ion binding"/>
    <property type="evidence" value="ECO:0007669"/>
    <property type="project" value="UniProtKB-KW"/>
</dbReference>
<dbReference type="SUPFAM" id="SSF52540">
    <property type="entry name" value="P-loop containing nucleoside triphosphate hydrolases"/>
    <property type="match status" value="1"/>
</dbReference>
<keyword evidence="5" id="KW-0235">DNA replication</keyword>
<dbReference type="InterPro" id="IPR012763">
    <property type="entry name" value="DNA_pol_III_sug/sutau_N"/>
</dbReference>
<dbReference type="AlphaFoldDB" id="A0A9D9H540"/>
<dbReference type="InterPro" id="IPR022754">
    <property type="entry name" value="DNA_pol_III_gamma-3"/>
</dbReference>
<dbReference type="SMART" id="SM00382">
    <property type="entry name" value="AAA"/>
    <property type="match status" value="1"/>
</dbReference>
<evidence type="ECO:0000256" key="5">
    <source>
        <dbReference type="ARBA" id="ARBA00022705"/>
    </source>
</evidence>
<dbReference type="Pfam" id="PF13177">
    <property type="entry name" value="DNA_pol3_delta2"/>
    <property type="match status" value="1"/>
</dbReference>
<dbReference type="Proteomes" id="UP000823611">
    <property type="component" value="Unassembled WGS sequence"/>
</dbReference>
<dbReference type="InterPro" id="IPR003593">
    <property type="entry name" value="AAA+_ATPase"/>
</dbReference>
<dbReference type="GO" id="GO:0003887">
    <property type="term" value="F:DNA-directed DNA polymerase activity"/>
    <property type="evidence" value="ECO:0007669"/>
    <property type="project" value="UniProtKB-KW"/>
</dbReference>
<dbReference type="GO" id="GO:0005524">
    <property type="term" value="F:ATP binding"/>
    <property type="evidence" value="ECO:0007669"/>
    <property type="project" value="UniProtKB-KW"/>
</dbReference>